<feature type="compositionally biased region" description="Polar residues" evidence="2">
    <location>
        <begin position="280"/>
        <end position="294"/>
    </location>
</feature>
<comment type="caution">
    <text evidence="4">The sequence shown here is derived from an EMBL/GenBank/DDBJ whole genome shotgun (WGS) entry which is preliminary data.</text>
</comment>
<keyword evidence="1" id="KW-0195">Cyclin</keyword>
<dbReference type="Proteomes" id="UP000789405">
    <property type="component" value="Unassembled WGS sequence"/>
</dbReference>
<evidence type="ECO:0000256" key="1">
    <source>
        <dbReference type="RuleBase" id="RU000383"/>
    </source>
</evidence>
<feature type="domain" description="Cyclin-like" evidence="3">
    <location>
        <begin position="150"/>
        <end position="248"/>
    </location>
</feature>
<evidence type="ECO:0000313" key="5">
    <source>
        <dbReference type="Proteomes" id="UP000789405"/>
    </source>
</evidence>
<dbReference type="AlphaFoldDB" id="A0A9N8ZY97"/>
<dbReference type="InterPro" id="IPR043198">
    <property type="entry name" value="Cyclin/Ssn8"/>
</dbReference>
<proteinExistence type="inferred from homology"/>
<keyword evidence="5" id="KW-1185">Reference proteome</keyword>
<dbReference type="InterPro" id="IPR013763">
    <property type="entry name" value="Cyclin-like_dom"/>
</dbReference>
<dbReference type="Gene3D" id="1.10.472.10">
    <property type="entry name" value="Cyclin-like"/>
    <property type="match status" value="2"/>
</dbReference>
<feature type="domain" description="Cyclin-like" evidence="3">
    <location>
        <begin position="40"/>
        <end position="137"/>
    </location>
</feature>
<evidence type="ECO:0000259" key="3">
    <source>
        <dbReference type="SMART" id="SM00385"/>
    </source>
</evidence>
<gene>
    <name evidence="4" type="ORF">DERYTH_LOCUS3467</name>
</gene>
<dbReference type="PANTHER" id="PTHR10026">
    <property type="entry name" value="CYCLIN"/>
    <property type="match status" value="1"/>
</dbReference>
<comment type="similarity">
    <text evidence="1">Belongs to the cyclin family.</text>
</comment>
<dbReference type="InterPro" id="IPR006671">
    <property type="entry name" value="Cyclin_N"/>
</dbReference>
<evidence type="ECO:0000256" key="2">
    <source>
        <dbReference type="SAM" id="MobiDB-lite"/>
    </source>
</evidence>
<protein>
    <submittedName>
        <fullName evidence="4">16444_t:CDS:1</fullName>
    </submittedName>
</protein>
<dbReference type="EMBL" id="CAJVPY010001224">
    <property type="protein sequence ID" value="CAG8512713.1"/>
    <property type="molecule type" value="Genomic_DNA"/>
</dbReference>
<reference evidence="4" key="1">
    <citation type="submission" date="2021-06" db="EMBL/GenBank/DDBJ databases">
        <authorList>
            <person name="Kallberg Y."/>
            <person name="Tangrot J."/>
            <person name="Rosling A."/>
        </authorList>
    </citation>
    <scope>NUCLEOTIDE SEQUENCE</scope>
    <source>
        <strain evidence="4">MA453B</strain>
    </source>
</reference>
<dbReference type="SUPFAM" id="SSF47954">
    <property type="entry name" value="Cyclin-like"/>
    <property type="match status" value="2"/>
</dbReference>
<dbReference type="Pfam" id="PF00134">
    <property type="entry name" value="Cyclin_N"/>
    <property type="match status" value="1"/>
</dbReference>
<feature type="region of interest" description="Disordered" evidence="2">
    <location>
        <begin position="278"/>
        <end position="316"/>
    </location>
</feature>
<feature type="region of interest" description="Disordered" evidence="2">
    <location>
        <begin position="329"/>
        <end position="359"/>
    </location>
</feature>
<dbReference type="InterPro" id="IPR036915">
    <property type="entry name" value="Cyclin-like_sf"/>
</dbReference>
<evidence type="ECO:0000313" key="4">
    <source>
        <dbReference type="EMBL" id="CAG8512713.1"/>
    </source>
</evidence>
<dbReference type="SMART" id="SM00385">
    <property type="entry name" value="CYCLIN"/>
    <property type="match status" value="2"/>
</dbReference>
<accession>A0A9N8ZY97</accession>
<dbReference type="GO" id="GO:0016538">
    <property type="term" value="F:cyclin-dependent protein serine/threonine kinase regulator activity"/>
    <property type="evidence" value="ECO:0007669"/>
    <property type="project" value="InterPro"/>
</dbReference>
<dbReference type="GO" id="GO:0006357">
    <property type="term" value="P:regulation of transcription by RNA polymerase II"/>
    <property type="evidence" value="ECO:0007669"/>
    <property type="project" value="InterPro"/>
</dbReference>
<sequence>MENSSTNWIFKKNEYEKYTPSRRDGMSIWEENYKRAKGVKFILEVSYDLKLPQQTIATAATFLHRFYMRKSLNEFHHYDIGGTCVFLACKSEETTRKMSEVAVACAKTARKDKNLKDEKEFEKWHHTITKREPTIAATLCFDLTLDHPYPYLIKIIKELGGEIEIYKAIAGKAWSIINDSVYSFNAPISLFYKPSIIASAAIFIASKLANVQLNEITKQGTLWWKVTQTNVYELSVDEILRLYQIRKPKLVKKKNGESKHPLEDAEIVVENPYGYEDLSENCTPQIGQQSQSPEVQIEETPNNETPTEHDDEMEDGQIEDGQIIDEVTINGTEQHIGNAEPNGSAGMDLDPSDEDQHLN</sequence>
<name>A0A9N8ZY97_9GLOM</name>
<organism evidence="4 5">
    <name type="scientific">Dentiscutata erythropus</name>
    <dbReference type="NCBI Taxonomy" id="1348616"/>
    <lineage>
        <taxon>Eukaryota</taxon>
        <taxon>Fungi</taxon>
        <taxon>Fungi incertae sedis</taxon>
        <taxon>Mucoromycota</taxon>
        <taxon>Glomeromycotina</taxon>
        <taxon>Glomeromycetes</taxon>
        <taxon>Diversisporales</taxon>
        <taxon>Gigasporaceae</taxon>
        <taxon>Dentiscutata</taxon>
    </lineage>
</organism>
<dbReference type="OrthoDB" id="25002at2759"/>